<evidence type="ECO:0000313" key="2">
    <source>
        <dbReference type="EMBL" id="UXZ04503.1"/>
    </source>
</evidence>
<dbReference type="PROSITE" id="PS50206">
    <property type="entry name" value="RHODANESE_3"/>
    <property type="match status" value="1"/>
</dbReference>
<gene>
    <name evidence="2" type="ORF">LU297_07930</name>
</gene>
<dbReference type="Proteomes" id="UP001063782">
    <property type="component" value="Chromosome"/>
</dbReference>
<dbReference type="SUPFAM" id="SSF52821">
    <property type="entry name" value="Rhodanese/Cell cycle control phosphatase"/>
    <property type="match status" value="1"/>
</dbReference>
<organism evidence="2 3">
    <name type="scientific">Moraxella nasicaprae</name>
    <dbReference type="NCBI Taxonomy" id="2904122"/>
    <lineage>
        <taxon>Bacteria</taxon>
        <taxon>Pseudomonadati</taxon>
        <taxon>Pseudomonadota</taxon>
        <taxon>Gammaproteobacteria</taxon>
        <taxon>Moraxellales</taxon>
        <taxon>Moraxellaceae</taxon>
        <taxon>Moraxella</taxon>
    </lineage>
</organism>
<evidence type="ECO:0000313" key="3">
    <source>
        <dbReference type="Proteomes" id="UP001063782"/>
    </source>
</evidence>
<sequence>MIKQLAIENFQPNDTHTIWDVRDLENYQAGHIEYAQNQPLNGLSKELLDNTEGDIYVLCGGGTKAEKAVQLLESLDPSRNIIHLTGGTRGAIACGMNIISETGE</sequence>
<name>A0ABY6F331_9GAMM</name>
<proteinExistence type="predicted"/>
<dbReference type="SMART" id="SM00450">
    <property type="entry name" value="RHOD"/>
    <property type="match status" value="1"/>
</dbReference>
<dbReference type="Gene3D" id="3.40.250.10">
    <property type="entry name" value="Rhodanese-like domain"/>
    <property type="match status" value="1"/>
</dbReference>
<dbReference type="InterPro" id="IPR036873">
    <property type="entry name" value="Rhodanese-like_dom_sf"/>
</dbReference>
<evidence type="ECO:0000259" key="1">
    <source>
        <dbReference type="PROSITE" id="PS50206"/>
    </source>
</evidence>
<protein>
    <submittedName>
        <fullName evidence="2">Rhodanese-like domain-containing protein</fullName>
    </submittedName>
</protein>
<dbReference type="CDD" id="cd00158">
    <property type="entry name" value="RHOD"/>
    <property type="match status" value="1"/>
</dbReference>
<dbReference type="InterPro" id="IPR001763">
    <property type="entry name" value="Rhodanese-like_dom"/>
</dbReference>
<dbReference type="EMBL" id="CP089977">
    <property type="protein sequence ID" value="UXZ04503.1"/>
    <property type="molecule type" value="Genomic_DNA"/>
</dbReference>
<dbReference type="RefSeq" id="WP_263075988.1">
    <property type="nucleotide sequence ID" value="NZ_CP089977.1"/>
</dbReference>
<reference evidence="2" key="1">
    <citation type="submission" date="2021-12" db="EMBL/GenBank/DDBJ databases">
        <title>taxonomy of Moraxella sp. ZY201224.</title>
        <authorList>
            <person name="Li F."/>
        </authorList>
    </citation>
    <scope>NUCLEOTIDE SEQUENCE</scope>
    <source>
        <strain evidence="2">ZY201224</strain>
    </source>
</reference>
<feature type="domain" description="Rhodanese" evidence="1">
    <location>
        <begin position="12"/>
        <end position="100"/>
    </location>
</feature>
<dbReference type="Pfam" id="PF00581">
    <property type="entry name" value="Rhodanese"/>
    <property type="match status" value="1"/>
</dbReference>
<keyword evidence="3" id="KW-1185">Reference proteome</keyword>
<accession>A0ABY6F331</accession>